<feature type="compositionally biased region" description="Polar residues" evidence="1">
    <location>
        <begin position="411"/>
        <end position="423"/>
    </location>
</feature>
<dbReference type="InterPro" id="IPR045782">
    <property type="entry name" value="TrbL_3"/>
</dbReference>
<feature type="transmembrane region" description="Helical" evidence="2">
    <location>
        <begin position="179"/>
        <end position="201"/>
    </location>
</feature>
<organism evidence="3 4">
    <name type="scientific">Actinocorallia herbida</name>
    <dbReference type="NCBI Taxonomy" id="58109"/>
    <lineage>
        <taxon>Bacteria</taxon>
        <taxon>Bacillati</taxon>
        <taxon>Actinomycetota</taxon>
        <taxon>Actinomycetes</taxon>
        <taxon>Streptosporangiales</taxon>
        <taxon>Thermomonosporaceae</taxon>
        <taxon>Actinocorallia</taxon>
    </lineage>
</organism>
<dbReference type="AlphaFoldDB" id="A0A3N1D3J8"/>
<evidence type="ECO:0008006" key="5">
    <source>
        <dbReference type="Google" id="ProtNLM"/>
    </source>
</evidence>
<feature type="transmembrane region" description="Helical" evidence="2">
    <location>
        <begin position="236"/>
        <end position="257"/>
    </location>
</feature>
<comment type="caution">
    <text evidence="3">The sequence shown here is derived from an EMBL/GenBank/DDBJ whole genome shotgun (WGS) entry which is preliminary data.</text>
</comment>
<proteinExistence type="predicted"/>
<feature type="compositionally biased region" description="Low complexity" evidence="1">
    <location>
        <begin position="363"/>
        <end position="385"/>
    </location>
</feature>
<name>A0A3N1D3J8_9ACTN</name>
<keyword evidence="2" id="KW-0472">Membrane</keyword>
<keyword evidence="2" id="KW-1133">Transmembrane helix</keyword>
<feature type="transmembrane region" description="Helical" evidence="2">
    <location>
        <begin position="269"/>
        <end position="289"/>
    </location>
</feature>
<sequence length="450" mass="45915">MREPGECNLLNFPCIQPSPGPVEKEFQEHINDFIIPDSVENFGSNTMDAIGRAFQEAVGWFFTETSAWWVRIDAPDLANESAVDRLHTLFQPIEITIAVLALLLAGGKMAVLRKADPLLHVGSGLVLVACVAALGVALPNLLLQWVDIWTAWALNTASDNDFAKKMTDIVQARETVPGVLAFVLGLVALLIGGIQAILLLFRQSSVVILAGVLPLAAAGTLAPATREWFKKISGWMLALIFYPAAAAAVYAAAFTMIGHGKDFKTTLTGLAMLVLALVAFPVLLKFFSWPTGSTGSQNAGGGLLGAVIGGSTAVNAAGGFGAAAGSVGAVTAGAAKAAEHAGHVAQSLDPGSGEPKAAPGTPGSMPAAGSDADGGSDQGGSHQADAGGPGPLQGAGHPPGSAAGGREDSALPQNPAQSSQAPRMTNPRFPSAAPITWMRHSDGPSGGSDV</sequence>
<feature type="transmembrane region" description="Helical" evidence="2">
    <location>
        <begin position="89"/>
        <end position="106"/>
    </location>
</feature>
<evidence type="ECO:0000256" key="2">
    <source>
        <dbReference type="SAM" id="Phobius"/>
    </source>
</evidence>
<evidence type="ECO:0000313" key="3">
    <source>
        <dbReference type="EMBL" id="ROO88113.1"/>
    </source>
</evidence>
<gene>
    <name evidence="3" type="ORF">EDD29_5771</name>
</gene>
<feature type="transmembrane region" description="Helical" evidence="2">
    <location>
        <begin position="118"/>
        <end position="138"/>
    </location>
</feature>
<protein>
    <recommendedName>
        <fullName evidence="5">TrbL/VirB6 plasmid conjugal transfer protein</fullName>
    </recommendedName>
</protein>
<reference evidence="3 4" key="1">
    <citation type="submission" date="2018-11" db="EMBL/GenBank/DDBJ databases">
        <title>Sequencing the genomes of 1000 actinobacteria strains.</title>
        <authorList>
            <person name="Klenk H.-P."/>
        </authorList>
    </citation>
    <scope>NUCLEOTIDE SEQUENCE [LARGE SCALE GENOMIC DNA]</scope>
    <source>
        <strain evidence="3 4">DSM 44254</strain>
    </source>
</reference>
<dbReference type="Proteomes" id="UP000272400">
    <property type="component" value="Unassembled WGS sequence"/>
</dbReference>
<dbReference type="EMBL" id="RJKE01000001">
    <property type="protein sequence ID" value="ROO88113.1"/>
    <property type="molecule type" value="Genomic_DNA"/>
</dbReference>
<dbReference type="RefSeq" id="WP_123667364.1">
    <property type="nucleotide sequence ID" value="NZ_RJKE01000001.1"/>
</dbReference>
<keyword evidence="2" id="KW-0812">Transmembrane</keyword>
<evidence type="ECO:0000313" key="4">
    <source>
        <dbReference type="Proteomes" id="UP000272400"/>
    </source>
</evidence>
<feature type="region of interest" description="Disordered" evidence="1">
    <location>
        <begin position="341"/>
        <end position="450"/>
    </location>
</feature>
<dbReference type="OrthoDB" id="3694109at2"/>
<feature type="transmembrane region" description="Helical" evidence="2">
    <location>
        <begin position="206"/>
        <end position="224"/>
    </location>
</feature>
<keyword evidence="4" id="KW-1185">Reference proteome</keyword>
<dbReference type="Pfam" id="PF19590">
    <property type="entry name" value="TrbL_3"/>
    <property type="match status" value="1"/>
</dbReference>
<evidence type="ECO:0000256" key="1">
    <source>
        <dbReference type="SAM" id="MobiDB-lite"/>
    </source>
</evidence>
<accession>A0A3N1D3J8</accession>